<dbReference type="InterPro" id="IPR029063">
    <property type="entry name" value="SAM-dependent_MTases_sf"/>
</dbReference>
<keyword evidence="6" id="KW-0963">Cytoplasm</keyword>
<dbReference type="Gene3D" id="1.10.150.170">
    <property type="entry name" value="Putative methyltransferase TM0872, insert domain"/>
    <property type="match status" value="1"/>
</dbReference>
<feature type="binding site" evidence="6">
    <location>
        <position position="102"/>
    </location>
    <ligand>
        <name>S-adenosyl-L-methionine</name>
        <dbReference type="ChEBI" id="CHEBI:59789"/>
    </ligand>
</feature>
<dbReference type="GO" id="GO:0070475">
    <property type="term" value="P:rRNA base methylation"/>
    <property type="evidence" value="ECO:0007669"/>
    <property type="project" value="UniProtKB-UniRule"/>
</dbReference>
<evidence type="ECO:0000256" key="6">
    <source>
        <dbReference type="HAMAP-Rule" id="MF_01007"/>
    </source>
</evidence>
<comment type="subcellular location">
    <subcellularLocation>
        <location evidence="6">Cytoplasm</location>
    </subcellularLocation>
</comment>
<proteinExistence type="inferred from homology"/>
<dbReference type="NCBIfam" id="TIGR00006">
    <property type="entry name" value="16S rRNA (cytosine(1402)-N(4))-methyltransferase RsmH"/>
    <property type="match status" value="1"/>
</dbReference>
<dbReference type="SUPFAM" id="SSF81799">
    <property type="entry name" value="Putative methyltransferase TM0872, insert domain"/>
    <property type="match status" value="1"/>
</dbReference>
<feature type="binding site" evidence="6">
    <location>
        <position position="131"/>
    </location>
    <ligand>
        <name>S-adenosyl-L-methionine</name>
        <dbReference type="ChEBI" id="CHEBI:59789"/>
    </ligand>
</feature>
<dbReference type="InterPro" id="IPR023397">
    <property type="entry name" value="SAM-dep_MeTrfase_MraW_recog"/>
</dbReference>
<dbReference type="Proteomes" id="UP000019087">
    <property type="component" value="Chromosome"/>
</dbReference>
<keyword evidence="2 6" id="KW-0698">rRNA processing</keyword>
<keyword evidence="3 6" id="KW-0489">Methyltransferase</keyword>
<dbReference type="EMBL" id="CP002697">
    <property type="protein sequence ID" value="AHG60151.1"/>
    <property type="molecule type" value="Genomic_DNA"/>
</dbReference>
<dbReference type="PATRIC" id="fig|1009856.3.peg.216"/>
<feature type="binding site" evidence="6">
    <location>
        <begin position="58"/>
        <end position="60"/>
    </location>
    <ligand>
        <name>S-adenosyl-L-methionine</name>
        <dbReference type="ChEBI" id="CHEBI:59789"/>
    </ligand>
</feature>
<dbReference type="KEGG" id="bapu:BUMPUSDA_CDS00370"/>
<dbReference type="InterPro" id="IPR002903">
    <property type="entry name" value="RsmH"/>
</dbReference>
<protein>
    <recommendedName>
        <fullName evidence="6">Ribosomal RNA small subunit methyltransferase H</fullName>
        <ecNumber evidence="6">2.1.1.199</ecNumber>
    </recommendedName>
    <alternativeName>
        <fullName evidence="6">16S rRNA m(4)C1402 methyltransferase</fullName>
    </alternativeName>
    <alternativeName>
        <fullName evidence="6">rRNA (cytosine-N(4)-)-methyltransferase RsmH</fullName>
    </alternativeName>
</protein>
<dbReference type="PANTHER" id="PTHR11265:SF0">
    <property type="entry name" value="12S RRNA N4-METHYLCYTIDINE METHYLTRANSFERASE"/>
    <property type="match status" value="1"/>
</dbReference>
<comment type="catalytic activity">
    <reaction evidence="6">
        <text>cytidine(1402) in 16S rRNA + S-adenosyl-L-methionine = N(4)-methylcytidine(1402) in 16S rRNA + S-adenosyl-L-homocysteine + H(+)</text>
        <dbReference type="Rhea" id="RHEA:42928"/>
        <dbReference type="Rhea" id="RHEA-COMP:10286"/>
        <dbReference type="Rhea" id="RHEA-COMP:10287"/>
        <dbReference type="ChEBI" id="CHEBI:15378"/>
        <dbReference type="ChEBI" id="CHEBI:57856"/>
        <dbReference type="ChEBI" id="CHEBI:59789"/>
        <dbReference type="ChEBI" id="CHEBI:74506"/>
        <dbReference type="ChEBI" id="CHEBI:82748"/>
        <dbReference type="EC" id="2.1.1.199"/>
    </reaction>
</comment>
<dbReference type="Pfam" id="PF01795">
    <property type="entry name" value="Methyltransf_5"/>
    <property type="match status" value="1"/>
</dbReference>
<dbReference type="PANTHER" id="PTHR11265">
    <property type="entry name" value="S-ADENOSYL-METHYLTRANSFERASE MRAW"/>
    <property type="match status" value="1"/>
</dbReference>
<name>W0P062_BUCMP</name>
<dbReference type="HOGENOM" id="CLU_038422_2_0_6"/>
<keyword evidence="4 6" id="KW-0808">Transferase</keyword>
<evidence type="ECO:0000256" key="3">
    <source>
        <dbReference type="ARBA" id="ARBA00022603"/>
    </source>
</evidence>
<dbReference type="GO" id="GO:0071424">
    <property type="term" value="F:rRNA (cytosine-N4-)-methyltransferase activity"/>
    <property type="evidence" value="ECO:0007669"/>
    <property type="project" value="UniProtKB-UniRule"/>
</dbReference>
<dbReference type="HAMAP" id="MF_01007">
    <property type="entry name" value="16SrRNA_methyltr_H"/>
    <property type="match status" value="1"/>
</dbReference>
<evidence type="ECO:0000256" key="1">
    <source>
        <dbReference type="ARBA" id="ARBA00010396"/>
    </source>
</evidence>
<reference evidence="7 8" key="1">
    <citation type="journal article" date="2013" name="BMC Genomics">
        <title>Comparative analysis of genome sequences from four strains of the Buchnera aphidicola Mp endosymbion of the green peach aphid, Myzus persicae.</title>
        <authorList>
            <person name="Jiang Z."/>
            <person name="Jones D.H."/>
            <person name="Khuri S."/>
            <person name="Tsinoremas N.F."/>
            <person name="Wyss T."/>
            <person name="Jander G."/>
            <person name="Wilson A.C."/>
        </authorList>
    </citation>
    <scope>NUCLEOTIDE SEQUENCE [LARGE SCALE GENOMIC DNA]</scope>
    <source>
        <strain evidence="8">str. USDA (Myzus persicae)</strain>
    </source>
</reference>
<keyword evidence="5 6" id="KW-0949">S-adenosyl-L-methionine</keyword>
<gene>
    <name evidence="7" type="primary">yabc</name>
    <name evidence="6" type="synonym">rsmH</name>
    <name evidence="7" type="ORF">BUMPUSDA_CDS00370</name>
</gene>
<dbReference type="Gene3D" id="3.40.50.150">
    <property type="entry name" value="Vaccinia Virus protein VP39"/>
    <property type="match status" value="1"/>
</dbReference>
<dbReference type="GO" id="GO:0005737">
    <property type="term" value="C:cytoplasm"/>
    <property type="evidence" value="ECO:0007669"/>
    <property type="project" value="UniProtKB-SubCell"/>
</dbReference>
<organism evidence="7 8">
    <name type="scientific">Buchnera aphidicola str. USDA</name>
    <name type="common">Myzus persicae</name>
    <dbReference type="NCBI Taxonomy" id="1009856"/>
    <lineage>
        <taxon>Bacteria</taxon>
        <taxon>Pseudomonadati</taxon>
        <taxon>Pseudomonadota</taxon>
        <taxon>Gammaproteobacteria</taxon>
        <taxon>Enterobacterales</taxon>
        <taxon>Erwiniaceae</taxon>
        <taxon>Buchnera</taxon>
    </lineage>
</organism>
<accession>W0P062</accession>
<evidence type="ECO:0000256" key="5">
    <source>
        <dbReference type="ARBA" id="ARBA00022691"/>
    </source>
</evidence>
<dbReference type="PIRSF" id="PIRSF004486">
    <property type="entry name" value="MraW"/>
    <property type="match status" value="1"/>
</dbReference>
<evidence type="ECO:0000313" key="8">
    <source>
        <dbReference type="Proteomes" id="UP000019087"/>
    </source>
</evidence>
<dbReference type="EC" id="2.1.1.199" evidence="6"/>
<sequence length="335" mass="38551">MVMIYSKMTMYLIFLFYIDINAIMKSKIEHIPVMKKELIKSLKIKKNGIYIDSTFGFGGHSNEILKKLGKDGKLFSLDRDPFSVSIGKSIKDSRFHIVNENFSKLLNYAKSKKIIGKVNGILFDLGVSSLQIDNYKRGFSFKNDGPLDMRMNPNDGITASDWLFKSNVREISFVLKNFGEERFSKKIAYAIKNNNNIKKITSTLELADIIKKATPIKNRFKHPARRTFQAIRIYINQELEEIKQALEDTLKILKPGGRLSIISFHSLEDRIVKKFMIKNSTKMIVPYGMPITEKQLNALQNCKLKIINRILPNPNEIKNNPRARSSILRIAELQE</sequence>
<feature type="binding site" evidence="6">
    <location>
        <position position="78"/>
    </location>
    <ligand>
        <name>S-adenosyl-L-methionine</name>
        <dbReference type="ChEBI" id="CHEBI:59789"/>
    </ligand>
</feature>
<evidence type="ECO:0000313" key="7">
    <source>
        <dbReference type="EMBL" id="AHG60151.1"/>
    </source>
</evidence>
<comment type="function">
    <text evidence="6">Specifically methylates the N4 position of cytidine in position 1402 (C1402) of 16S rRNA.</text>
</comment>
<comment type="similarity">
    <text evidence="1 6">Belongs to the methyltransferase superfamily. RsmH family.</text>
</comment>
<dbReference type="AlphaFoldDB" id="W0P062"/>
<dbReference type="SUPFAM" id="SSF53335">
    <property type="entry name" value="S-adenosyl-L-methionine-dependent methyltransferases"/>
    <property type="match status" value="1"/>
</dbReference>
<feature type="binding site" evidence="6">
    <location>
        <position position="124"/>
    </location>
    <ligand>
        <name>S-adenosyl-L-methionine</name>
        <dbReference type="ChEBI" id="CHEBI:59789"/>
    </ligand>
</feature>
<evidence type="ECO:0000256" key="4">
    <source>
        <dbReference type="ARBA" id="ARBA00022679"/>
    </source>
</evidence>
<evidence type="ECO:0000256" key="2">
    <source>
        <dbReference type="ARBA" id="ARBA00022552"/>
    </source>
</evidence>